<proteinExistence type="predicted"/>
<dbReference type="EMBL" id="JARBDR010000903">
    <property type="protein sequence ID" value="KAJ8304412.1"/>
    <property type="molecule type" value="Genomic_DNA"/>
</dbReference>
<accession>A0ABQ9EKF2</accession>
<evidence type="ECO:0000313" key="2">
    <source>
        <dbReference type="Proteomes" id="UP001217089"/>
    </source>
</evidence>
<organism evidence="1 2">
    <name type="scientific">Tegillarca granosa</name>
    <name type="common">Malaysian cockle</name>
    <name type="synonym">Anadara granosa</name>
    <dbReference type="NCBI Taxonomy" id="220873"/>
    <lineage>
        <taxon>Eukaryota</taxon>
        <taxon>Metazoa</taxon>
        <taxon>Spiralia</taxon>
        <taxon>Lophotrochozoa</taxon>
        <taxon>Mollusca</taxon>
        <taxon>Bivalvia</taxon>
        <taxon>Autobranchia</taxon>
        <taxon>Pteriomorphia</taxon>
        <taxon>Arcoida</taxon>
        <taxon>Arcoidea</taxon>
        <taxon>Arcidae</taxon>
        <taxon>Tegillarca</taxon>
    </lineage>
</organism>
<evidence type="ECO:0000313" key="1">
    <source>
        <dbReference type="EMBL" id="KAJ8304412.1"/>
    </source>
</evidence>
<keyword evidence="2" id="KW-1185">Reference proteome</keyword>
<protein>
    <submittedName>
        <fullName evidence="1">Uncharacterized protein</fullName>
    </submittedName>
</protein>
<gene>
    <name evidence="1" type="ORF">KUTeg_017995</name>
</gene>
<name>A0ABQ9EKF2_TEGGR</name>
<sequence length="76" mass="9344">MTSSSVLIRYNECVGRRKEYKICERQACTRKYIDYRNEACRKHNRKTFRGRRYYWESYINRTKTLHSNKTVTPTIN</sequence>
<comment type="caution">
    <text evidence="1">The sequence shown here is derived from an EMBL/GenBank/DDBJ whole genome shotgun (WGS) entry which is preliminary data.</text>
</comment>
<dbReference type="Proteomes" id="UP001217089">
    <property type="component" value="Unassembled WGS sequence"/>
</dbReference>
<reference evidence="1 2" key="1">
    <citation type="submission" date="2022-12" db="EMBL/GenBank/DDBJ databases">
        <title>Chromosome-level genome of Tegillarca granosa.</title>
        <authorList>
            <person name="Kim J."/>
        </authorList>
    </citation>
    <scope>NUCLEOTIDE SEQUENCE [LARGE SCALE GENOMIC DNA]</scope>
    <source>
        <strain evidence="1">Teg-2019</strain>
        <tissue evidence="1">Adductor muscle</tissue>
    </source>
</reference>